<accession>A0ABD5PUA4</accession>
<protein>
    <submittedName>
        <fullName evidence="2">NAD-dependent alcohol dehydrogenase</fullName>
    </submittedName>
</protein>
<name>A0ABD5PUA4_9EURY</name>
<evidence type="ECO:0000313" key="2">
    <source>
        <dbReference type="EMBL" id="MFC4543511.1"/>
    </source>
</evidence>
<feature type="non-terminal residue" evidence="2">
    <location>
        <position position="1"/>
    </location>
</feature>
<feature type="region of interest" description="Disordered" evidence="1">
    <location>
        <begin position="1"/>
        <end position="22"/>
    </location>
</feature>
<keyword evidence="3" id="KW-1185">Reference proteome</keyword>
<dbReference type="Proteomes" id="UP001595898">
    <property type="component" value="Unassembled WGS sequence"/>
</dbReference>
<evidence type="ECO:0000313" key="3">
    <source>
        <dbReference type="Proteomes" id="UP001595898"/>
    </source>
</evidence>
<sequence>VEDVRDALDLPTRLRDVDGPEPAEFPSVAEAILADSFVANAPTGLEPTQDAIEGVLEDAY</sequence>
<dbReference type="EMBL" id="JBHSFA010000007">
    <property type="protein sequence ID" value="MFC4543511.1"/>
    <property type="molecule type" value="Genomic_DNA"/>
</dbReference>
<dbReference type="AlphaFoldDB" id="A0ABD5PUA4"/>
<feature type="compositionally biased region" description="Basic and acidic residues" evidence="1">
    <location>
        <begin position="1"/>
        <end position="18"/>
    </location>
</feature>
<organism evidence="2 3">
    <name type="scientific">Halosolutus amylolyticus</name>
    <dbReference type="NCBI Taxonomy" id="2932267"/>
    <lineage>
        <taxon>Archaea</taxon>
        <taxon>Methanobacteriati</taxon>
        <taxon>Methanobacteriota</taxon>
        <taxon>Stenosarchaea group</taxon>
        <taxon>Halobacteria</taxon>
        <taxon>Halobacteriales</taxon>
        <taxon>Natrialbaceae</taxon>
        <taxon>Halosolutus</taxon>
    </lineage>
</organism>
<proteinExistence type="predicted"/>
<gene>
    <name evidence="2" type="ORF">ACFO5R_16390</name>
</gene>
<evidence type="ECO:0000256" key="1">
    <source>
        <dbReference type="SAM" id="MobiDB-lite"/>
    </source>
</evidence>
<reference evidence="2 3" key="1">
    <citation type="journal article" date="2019" name="Int. J. Syst. Evol. Microbiol.">
        <title>The Global Catalogue of Microorganisms (GCM) 10K type strain sequencing project: providing services to taxonomists for standard genome sequencing and annotation.</title>
        <authorList>
            <consortium name="The Broad Institute Genomics Platform"/>
            <consortium name="The Broad Institute Genome Sequencing Center for Infectious Disease"/>
            <person name="Wu L."/>
            <person name="Ma J."/>
        </authorList>
    </citation>
    <scope>NUCLEOTIDE SEQUENCE [LARGE SCALE GENOMIC DNA]</scope>
    <source>
        <strain evidence="2 3">WLHS5</strain>
    </source>
</reference>
<comment type="caution">
    <text evidence="2">The sequence shown here is derived from an EMBL/GenBank/DDBJ whole genome shotgun (WGS) entry which is preliminary data.</text>
</comment>
<dbReference type="Gene3D" id="1.20.1090.10">
    <property type="entry name" value="Dehydroquinate synthase-like - alpha domain"/>
    <property type="match status" value="1"/>
</dbReference>